<organism evidence="2">
    <name type="scientific">Brassica napus</name>
    <name type="common">Rape</name>
    <dbReference type="NCBI Taxonomy" id="3708"/>
    <lineage>
        <taxon>Eukaryota</taxon>
        <taxon>Viridiplantae</taxon>
        <taxon>Streptophyta</taxon>
        <taxon>Embryophyta</taxon>
        <taxon>Tracheophyta</taxon>
        <taxon>Spermatophyta</taxon>
        <taxon>Magnoliopsida</taxon>
        <taxon>eudicotyledons</taxon>
        <taxon>Gunneridae</taxon>
        <taxon>Pentapetalae</taxon>
        <taxon>rosids</taxon>
        <taxon>malvids</taxon>
        <taxon>Brassicales</taxon>
        <taxon>Brassicaceae</taxon>
        <taxon>Brassiceae</taxon>
        <taxon>Brassica</taxon>
    </lineage>
</organism>
<dbReference type="EMBL" id="HG994371">
    <property type="protein sequence ID" value="CAF2023416.1"/>
    <property type="molecule type" value="Genomic_DNA"/>
</dbReference>
<feature type="non-terminal residue" evidence="2">
    <location>
        <position position="78"/>
    </location>
</feature>
<sequence length="78" mass="8877">GENSFDIRWYSTSFNVYTDSGTYLCEELPIVLQSHVHPQNPFVLMVLVNALLTSIGHYLIIPTVAWLLALTIARQKEK</sequence>
<evidence type="ECO:0000256" key="1">
    <source>
        <dbReference type="SAM" id="Phobius"/>
    </source>
</evidence>
<proteinExistence type="predicted"/>
<gene>
    <name evidence="2" type="ORF">DARMORV10_C07P48990.1</name>
</gene>
<keyword evidence="1" id="KW-1133">Transmembrane helix</keyword>
<accession>A0A816MY41</accession>
<keyword evidence="1" id="KW-0472">Membrane</keyword>
<name>A0A816MY41_BRANA</name>
<dbReference type="Proteomes" id="UP001295469">
    <property type="component" value="Chromosome C07"/>
</dbReference>
<feature type="transmembrane region" description="Helical" evidence="1">
    <location>
        <begin position="42"/>
        <end position="69"/>
    </location>
</feature>
<reference evidence="2" key="1">
    <citation type="submission" date="2021-01" db="EMBL/GenBank/DDBJ databases">
        <authorList>
            <consortium name="Genoscope - CEA"/>
            <person name="William W."/>
        </authorList>
    </citation>
    <scope>NUCLEOTIDE SEQUENCE</scope>
</reference>
<evidence type="ECO:0000313" key="2">
    <source>
        <dbReference type="EMBL" id="CAF2023416.1"/>
    </source>
</evidence>
<protein>
    <submittedName>
        <fullName evidence="2">(rape) hypothetical protein</fullName>
    </submittedName>
</protein>
<dbReference type="AlphaFoldDB" id="A0A816MY41"/>
<keyword evidence="1" id="KW-0812">Transmembrane</keyword>